<reference evidence="2 3" key="1">
    <citation type="submission" date="2021-07" db="EMBL/GenBank/DDBJ databases">
        <authorList>
            <person name="Palmer J.M."/>
        </authorList>
    </citation>
    <scope>NUCLEOTIDE SEQUENCE [LARGE SCALE GENOMIC DNA]</scope>
    <source>
        <strain evidence="2 3">AT_MEX2019</strain>
        <tissue evidence="2">Muscle</tissue>
    </source>
</reference>
<proteinExistence type="predicted"/>
<dbReference type="EMBL" id="JAHUTI010068706">
    <property type="protein sequence ID" value="MED6253518.1"/>
    <property type="molecule type" value="Genomic_DNA"/>
</dbReference>
<gene>
    <name evidence="2" type="ORF">ATANTOWER_032647</name>
</gene>
<evidence type="ECO:0000313" key="3">
    <source>
        <dbReference type="Proteomes" id="UP001345963"/>
    </source>
</evidence>
<protein>
    <submittedName>
        <fullName evidence="2">Uncharacterized protein</fullName>
    </submittedName>
</protein>
<evidence type="ECO:0000313" key="2">
    <source>
        <dbReference type="EMBL" id="MED6253518.1"/>
    </source>
</evidence>
<organism evidence="2 3">
    <name type="scientific">Ataeniobius toweri</name>
    <dbReference type="NCBI Taxonomy" id="208326"/>
    <lineage>
        <taxon>Eukaryota</taxon>
        <taxon>Metazoa</taxon>
        <taxon>Chordata</taxon>
        <taxon>Craniata</taxon>
        <taxon>Vertebrata</taxon>
        <taxon>Euteleostomi</taxon>
        <taxon>Actinopterygii</taxon>
        <taxon>Neopterygii</taxon>
        <taxon>Teleostei</taxon>
        <taxon>Neoteleostei</taxon>
        <taxon>Acanthomorphata</taxon>
        <taxon>Ovalentaria</taxon>
        <taxon>Atherinomorphae</taxon>
        <taxon>Cyprinodontiformes</taxon>
        <taxon>Goodeidae</taxon>
        <taxon>Ataeniobius</taxon>
    </lineage>
</organism>
<feature type="region of interest" description="Disordered" evidence="1">
    <location>
        <begin position="65"/>
        <end position="193"/>
    </location>
</feature>
<keyword evidence="3" id="KW-1185">Reference proteome</keyword>
<dbReference type="Proteomes" id="UP001345963">
    <property type="component" value="Unassembled WGS sequence"/>
</dbReference>
<evidence type="ECO:0000256" key="1">
    <source>
        <dbReference type="SAM" id="MobiDB-lite"/>
    </source>
</evidence>
<name>A0ABU7BSL0_9TELE</name>
<accession>A0ABU7BSL0</accession>
<sequence>MWRDGRSLGTSGSHVHTLWLRNNLKYQCTWSNQRTVGQRVLHRNLLTQCMFIPVEEVSGVTAGKEESHFTLSETSTEEDLQQVSDLEGTEETGVAMQLGESSQETQAETEMDEPAVRRAGGNAPASLDGAGSPQEDELPRRNPPRNRHPPKRLSFESQVTKTEEECQKHTSPTSKTQRRVHRVSSTSHRRTEG</sequence>
<comment type="caution">
    <text evidence="2">The sequence shown here is derived from an EMBL/GenBank/DDBJ whole genome shotgun (WGS) entry which is preliminary data.</text>
</comment>
<feature type="compositionally biased region" description="Basic residues" evidence="1">
    <location>
        <begin position="142"/>
        <end position="151"/>
    </location>
</feature>